<feature type="transmembrane region" description="Helical" evidence="7">
    <location>
        <begin position="235"/>
        <end position="256"/>
    </location>
</feature>
<keyword evidence="5 7" id="KW-1133">Transmembrane helix</keyword>
<dbReference type="GO" id="GO:0055085">
    <property type="term" value="P:transmembrane transport"/>
    <property type="evidence" value="ECO:0007669"/>
    <property type="project" value="InterPro"/>
</dbReference>
<dbReference type="InterPro" id="IPR000515">
    <property type="entry name" value="MetI-like"/>
</dbReference>
<dbReference type="InterPro" id="IPR051393">
    <property type="entry name" value="ABC_transporter_permease"/>
</dbReference>
<organism evidence="9 10">
    <name type="scientific">Alicyclobacillus cellulosilyticus</name>
    <dbReference type="NCBI Taxonomy" id="1003997"/>
    <lineage>
        <taxon>Bacteria</taxon>
        <taxon>Bacillati</taxon>
        <taxon>Bacillota</taxon>
        <taxon>Bacilli</taxon>
        <taxon>Bacillales</taxon>
        <taxon>Alicyclobacillaceae</taxon>
        <taxon>Alicyclobacillus</taxon>
    </lineage>
</organism>
<gene>
    <name evidence="9" type="primary">togM</name>
    <name evidence="9" type="ORF">GCM10010885_11270</name>
</gene>
<evidence type="ECO:0000313" key="9">
    <source>
        <dbReference type="EMBL" id="GGJ03758.1"/>
    </source>
</evidence>
<dbReference type="PANTHER" id="PTHR30193:SF1">
    <property type="entry name" value="ABC TRANSPORTER PERMEASE PROTEIN YESP-RELATED"/>
    <property type="match status" value="1"/>
</dbReference>
<dbReference type="InterPro" id="IPR035906">
    <property type="entry name" value="MetI-like_sf"/>
</dbReference>
<keyword evidence="2 7" id="KW-0813">Transport</keyword>
<proteinExistence type="inferred from homology"/>
<evidence type="ECO:0000256" key="2">
    <source>
        <dbReference type="ARBA" id="ARBA00022448"/>
    </source>
</evidence>
<comment type="caution">
    <text evidence="9">The sequence shown here is derived from an EMBL/GenBank/DDBJ whole genome shotgun (WGS) entry which is preliminary data.</text>
</comment>
<reference evidence="9" key="2">
    <citation type="submission" date="2020-09" db="EMBL/GenBank/DDBJ databases">
        <authorList>
            <person name="Sun Q."/>
            <person name="Ohkuma M."/>
        </authorList>
    </citation>
    <scope>NUCLEOTIDE SEQUENCE</scope>
    <source>
        <strain evidence="9">JCM 18487</strain>
    </source>
</reference>
<dbReference type="AlphaFoldDB" id="A0A917K8E0"/>
<dbReference type="Proteomes" id="UP000637695">
    <property type="component" value="Unassembled WGS sequence"/>
</dbReference>
<keyword evidence="4 7" id="KW-0812">Transmembrane</keyword>
<evidence type="ECO:0000259" key="8">
    <source>
        <dbReference type="PROSITE" id="PS50928"/>
    </source>
</evidence>
<name>A0A917K8E0_9BACL</name>
<accession>A0A917K8E0</accession>
<sequence>MGQSGALTADRLRPLVESHGQRKKKWKTNLVAYAFLSPWIIGFILFSGVPILASFVLSLTHWDMISPPRFVGLENYQLLFSQDSGFWKSLYVTLEFTVLSVVVTVIWALIMALLLNKRVKGIGIFQFFYFVPAVLPSVAMAFVFQLIFNQQIGVFNYILSWFGVKNGPNWLMDQSLVIPTIVFISIYTYTTGQMMLIFNASLKEVPKELYEAAEIDGASAWQKFRHVTFPSISPVLLFNLVMATVGTLNGSFSLIYPLTGGGPGDATNVLSLAIFTSAFQNFQMGYASALSTILFILVALISYLQFALSKRWVSYES</sequence>
<dbReference type="EMBL" id="BMOY01000013">
    <property type="protein sequence ID" value="GGJ03758.1"/>
    <property type="molecule type" value="Genomic_DNA"/>
</dbReference>
<feature type="transmembrane region" description="Helical" evidence="7">
    <location>
        <begin position="90"/>
        <end position="115"/>
    </location>
</feature>
<dbReference type="RefSeq" id="WP_188881674.1">
    <property type="nucleotide sequence ID" value="NZ_BMOY01000013.1"/>
</dbReference>
<dbReference type="PANTHER" id="PTHR30193">
    <property type="entry name" value="ABC TRANSPORTER PERMEASE PROTEIN"/>
    <property type="match status" value="1"/>
</dbReference>
<dbReference type="Gene3D" id="1.10.3720.10">
    <property type="entry name" value="MetI-like"/>
    <property type="match status" value="1"/>
</dbReference>
<feature type="transmembrane region" description="Helical" evidence="7">
    <location>
        <begin position="176"/>
        <end position="198"/>
    </location>
</feature>
<evidence type="ECO:0000256" key="5">
    <source>
        <dbReference type="ARBA" id="ARBA00022989"/>
    </source>
</evidence>
<evidence type="ECO:0000256" key="1">
    <source>
        <dbReference type="ARBA" id="ARBA00004651"/>
    </source>
</evidence>
<feature type="domain" description="ABC transmembrane type-1" evidence="8">
    <location>
        <begin position="90"/>
        <end position="305"/>
    </location>
</feature>
<feature type="transmembrane region" description="Helical" evidence="7">
    <location>
        <begin position="286"/>
        <end position="308"/>
    </location>
</feature>
<feature type="transmembrane region" description="Helical" evidence="7">
    <location>
        <begin position="30"/>
        <end position="57"/>
    </location>
</feature>
<evidence type="ECO:0000313" key="10">
    <source>
        <dbReference type="Proteomes" id="UP000637695"/>
    </source>
</evidence>
<evidence type="ECO:0000256" key="3">
    <source>
        <dbReference type="ARBA" id="ARBA00022475"/>
    </source>
</evidence>
<dbReference type="SUPFAM" id="SSF161098">
    <property type="entry name" value="MetI-like"/>
    <property type="match status" value="1"/>
</dbReference>
<evidence type="ECO:0000256" key="6">
    <source>
        <dbReference type="ARBA" id="ARBA00023136"/>
    </source>
</evidence>
<dbReference type="CDD" id="cd06261">
    <property type="entry name" value="TM_PBP2"/>
    <property type="match status" value="1"/>
</dbReference>
<dbReference type="GO" id="GO:0005886">
    <property type="term" value="C:plasma membrane"/>
    <property type="evidence" value="ECO:0007669"/>
    <property type="project" value="UniProtKB-SubCell"/>
</dbReference>
<keyword evidence="10" id="KW-1185">Reference proteome</keyword>
<evidence type="ECO:0000256" key="7">
    <source>
        <dbReference type="RuleBase" id="RU363032"/>
    </source>
</evidence>
<comment type="subcellular location">
    <subcellularLocation>
        <location evidence="1 7">Cell membrane</location>
        <topology evidence="1 7">Multi-pass membrane protein</topology>
    </subcellularLocation>
</comment>
<protein>
    <submittedName>
        <fullName evidence="9">Sugar ABC transporter permease</fullName>
    </submittedName>
</protein>
<dbReference type="Pfam" id="PF00528">
    <property type="entry name" value="BPD_transp_1"/>
    <property type="match status" value="1"/>
</dbReference>
<evidence type="ECO:0000256" key="4">
    <source>
        <dbReference type="ARBA" id="ARBA00022692"/>
    </source>
</evidence>
<reference evidence="9" key="1">
    <citation type="journal article" date="2014" name="Int. J. Syst. Evol. Microbiol.">
        <title>Complete genome sequence of Corynebacterium casei LMG S-19264T (=DSM 44701T), isolated from a smear-ripened cheese.</title>
        <authorList>
            <consortium name="US DOE Joint Genome Institute (JGI-PGF)"/>
            <person name="Walter F."/>
            <person name="Albersmeier A."/>
            <person name="Kalinowski J."/>
            <person name="Ruckert C."/>
        </authorList>
    </citation>
    <scope>NUCLEOTIDE SEQUENCE</scope>
    <source>
        <strain evidence="9">JCM 18487</strain>
    </source>
</reference>
<keyword evidence="6 7" id="KW-0472">Membrane</keyword>
<keyword evidence="3" id="KW-1003">Cell membrane</keyword>
<comment type="similarity">
    <text evidence="7">Belongs to the binding-protein-dependent transport system permease family.</text>
</comment>
<dbReference type="PROSITE" id="PS50928">
    <property type="entry name" value="ABC_TM1"/>
    <property type="match status" value="1"/>
</dbReference>
<feature type="transmembrane region" description="Helical" evidence="7">
    <location>
        <begin position="127"/>
        <end position="148"/>
    </location>
</feature>